<evidence type="ECO:0000313" key="7">
    <source>
        <dbReference type="Proteomes" id="UP001597252"/>
    </source>
</evidence>
<evidence type="ECO:0000256" key="1">
    <source>
        <dbReference type="ARBA" id="ARBA00022801"/>
    </source>
</evidence>
<evidence type="ECO:0000259" key="5">
    <source>
        <dbReference type="PROSITE" id="PS51635"/>
    </source>
</evidence>
<gene>
    <name evidence="6" type="ORF">ACFQ5J_12040</name>
</gene>
<name>A0ABW4EB26_9LACO</name>
<keyword evidence="2 4" id="KW-0442">Lipid degradation</keyword>
<dbReference type="Pfam" id="PF19890">
    <property type="entry name" value="DUF6363"/>
    <property type="match status" value="1"/>
</dbReference>
<dbReference type="PROSITE" id="PS51635">
    <property type="entry name" value="PNPLA"/>
    <property type="match status" value="1"/>
</dbReference>
<dbReference type="Pfam" id="PF01734">
    <property type="entry name" value="Patatin"/>
    <property type="match status" value="1"/>
</dbReference>
<dbReference type="InterPro" id="IPR045943">
    <property type="entry name" value="DUF6363"/>
</dbReference>
<dbReference type="CDD" id="cd07208">
    <property type="entry name" value="Pat_hypo_Ecoli_yjju_like"/>
    <property type="match status" value="1"/>
</dbReference>
<evidence type="ECO:0000256" key="2">
    <source>
        <dbReference type="ARBA" id="ARBA00022963"/>
    </source>
</evidence>
<dbReference type="InterPro" id="IPR002641">
    <property type="entry name" value="PNPLA_dom"/>
</dbReference>
<dbReference type="PANTHER" id="PTHR14226:SF25">
    <property type="entry name" value="PHOSPHOESTERASE"/>
    <property type="match status" value="1"/>
</dbReference>
<dbReference type="InterPro" id="IPR016035">
    <property type="entry name" value="Acyl_Trfase/lysoPLipase"/>
</dbReference>
<organism evidence="6 7">
    <name type="scientific">Lacticaseibacillus baoqingensis</name>
    <dbReference type="NCBI Taxonomy" id="2486013"/>
    <lineage>
        <taxon>Bacteria</taxon>
        <taxon>Bacillati</taxon>
        <taxon>Bacillota</taxon>
        <taxon>Bacilli</taxon>
        <taxon>Lactobacillales</taxon>
        <taxon>Lactobacillaceae</taxon>
        <taxon>Lacticaseibacillus</taxon>
    </lineage>
</organism>
<dbReference type="InterPro" id="IPR037483">
    <property type="entry name" value="YjjU-like"/>
</dbReference>
<protein>
    <submittedName>
        <fullName evidence="6">Patatin family protein</fullName>
    </submittedName>
</protein>
<reference evidence="7" key="1">
    <citation type="journal article" date="2019" name="Int. J. Syst. Evol. Microbiol.">
        <title>The Global Catalogue of Microorganisms (GCM) 10K type strain sequencing project: providing services to taxonomists for standard genome sequencing and annotation.</title>
        <authorList>
            <consortium name="The Broad Institute Genomics Platform"/>
            <consortium name="The Broad Institute Genome Sequencing Center for Infectious Disease"/>
            <person name="Wu L."/>
            <person name="Ma J."/>
        </authorList>
    </citation>
    <scope>NUCLEOTIDE SEQUENCE [LARGE SCALE GENOMIC DNA]</scope>
    <source>
        <strain evidence="7">CCM 8903</strain>
    </source>
</reference>
<feature type="short sequence motif" description="DGA/G" evidence="4">
    <location>
        <begin position="159"/>
        <end position="161"/>
    </location>
</feature>
<evidence type="ECO:0000256" key="3">
    <source>
        <dbReference type="ARBA" id="ARBA00023098"/>
    </source>
</evidence>
<evidence type="ECO:0000256" key="4">
    <source>
        <dbReference type="PROSITE-ProRule" id="PRU01161"/>
    </source>
</evidence>
<evidence type="ECO:0000313" key="6">
    <source>
        <dbReference type="EMBL" id="MFD1485959.1"/>
    </source>
</evidence>
<keyword evidence="1 4" id="KW-0378">Hydrolase</keyword>
<dbReference type="PANTHER" id="PTHR14226">
    <property type="entry name" value="NEUROPATHY TARGET ESTERASE/SWISS CHEESE D.MELANOGASTER"/>
    <property type="match status" value="1"/>
</dbReference>
<comment type="caution">
    <text evidence="4">Lacks conserved residue(s) required for the propagation of feature annotation.</text>
</comment>
<dbReference type="InterPro" id="IPR050301">
    <property type="entry name" value="NTE"/>
</dbReference>
<dbReference type="Gene3D" id="3.40.1090.10">
    <property type="entry name" value="Cytosolic phospholipase A2 catalytic domain"/>
    <property type="match status" value="2"/>
</dbReference>
<dbReference type="Proteomes" id="UP001597252">
    <property type="component" value="Unassembled WGS sequence"/>
</dbReference>
<feature type="active site" description="Nucleophile" evidence="4">
    <location>
        <position position="39"/>
    </location>
</feature>
<comment type="caution">
    <text evidence="6">The sequence shown here is derived from an EMBL/GenBank/DDBJ whole genome shotgun (WGS) entry which is preliminary data.</text>
</comment>
<feature type="domain" description="PNPLA" evidence="5">
    <location>
        <begin position="6"/>
        <end position="172"/>
    </location>
</feature>
<keyword evidence="3 4" id="KW-0443">Lipid metabolism</keyword>
<dbReference type="RefSeq" id="WP_125751700.1">
    <property type="nucleotide sequence ID" value="NZ_JBHTON010000050.1"/>
</dbReference>
<dbReference type="SUPFAM" id="SSF52151">
    <property type="entry name" value="FabD/lysophospholipase-like"/>
    <property type="match status" value="1"/>
</dbReference>
<feature type="active site" description="Proton acceptor" evidence="4">
    <location>
        <position position="159"/>
    </location>
</feature>
<keyword evidence="7" id="KW-1185">Reference proteome</keyword>
<accession>A0ABW4EB26</accession>
<sequence>MYQAALVLEGGALRGQYTAGILDAFLDHGIFFHTVIGVSAGALCGTNYISQQRGRTDIVNTRYRHDKDYISLRRAFHRQDIINLDYLFAEHGGRWEPFDEVAYRTSPMTFVVAATALEKGRAVYFHHPQGRDLIADLKASSAMPFISKPVYTGLGLCLDGGVADSIPYAYAQANGFDKIVVIRTRPRAYRKNPTSPVLARAYQRTFSDYPAFVQAAIARPQMYNHQAQTLQSLEGEGQVFVLAPKAPVTVKRLESDVSKLEALYQTGLADGAASLPQLKAYLNA</sequence>
<proteinExistence type="predicted"/>
<feature type="short sequence motif" description="GXSXG" evidence="4">
    <location>
        <begin position="37"/>
        <end position="41"/>
    </location>
</feature>
<dbReference type="EMBL" id="JBHTON010000050">
    <property type="protein sequence ID" value="MFD1485959.1"/>
    <property type="molecule type" value="Genomic_DNA"/>
</dbReference>